<sequence length="158" mass="18308">MKGISLHSEMANVSEEIYKYEIKTNKRHEVISMTERIIESIGAGDFEAYKKLCDINLTAFEPESMGNLIEGIDYHKYAFDNIISKRKHMKIRVINPTVKLLGDDAACIAYIRLTQSMDPDGKVYICQTEETRVWQKKDNKWVNVHVHRSGNDKRNIMV</sequence>
<protein>
    <submittedName>
        <fullName evidence="1">Serine/threonine-protein kinase</fullName>
    </submittedName>
</protein>
<reference evidence="1" key="1">
    <citation type="submission" date="2022-04" db="EMBL/GenBank/DDBJ databases">
        <title>Chromosome-scale genome assembly of Holotrichia oblita Faldermann.</title>
        <authorList>
            <person name="Rongchong L."/>
        </authorList>
    </citation>
    <scope>NUCLEOTIDE SEQUENCE</scope>
    <source>
        <strain evidence="1">81SQS9</strain>
    </source>
</reference>
<gene>
    <name evidence="1" type="ORF">MML48_5g00019258</name>
</gene>
<accession>A0ACB9T4W4</accession>
<organism evidence="1 2">
    <name type="scientific">Holotrichia oblita</name>
    <name type="common">Chafer beetle</name>
    <dbReference type="NCBI Taxonomy" id="644536"/>
    <lineage>
        <taxon>Eukaryota</taxon>
        <taxon>Metazoa</taxon>
        <taxon>Ecdysozoa</taxon>
        <taxon>Arthropoda</taxon>
        <taxon>Hexapoda</taxon>
        <taxon>Insecta</taxon>
        <taxon>Pterygota</taxon>
        <taxon>Neoptera</taxon>
        <taxon>Endopterygota</taxon>
        <taxon>Coleoptera</taxon>
        <taxon>Polyphaga</taxon>
        <taxon>Scarabaeiformia</taxon>
        <taxon>Scarabaeidae</taxon>
        <taxon>Melolonthinae</taxon>
        <taxon>Holotrichia</taxon>
    </lineage>
</organism>
<keyword evidence="1" id="KW-0808">Transferase</keyword>
<keyword evidence="1" id="KW-0418">Kinase</keyword>
<dbReference type="EMBL" id="CM043019">
    <property type="protein sequence ID" value="KAI4461826.1"/>
    <property type="molecule type" value="Genomic_DNA"/>
</dbReference>
<dbReference type="Proteomes" id="UP001056778">
    <property type="component" value="Chromosome 5"/>
</dbReference>
<evidence type="ECO:0000313" key="2">
    <source>
        <dbReference type="Proteomes" id="UP001056778"/>
    </source>
</evidence>
<name>A0ACB9T4W4_HOLOL</name>
<comment type="caution">
    <text evidence="1">The sequence shown here is derived from an EMBL/GenBank/DDBJ whole genome shotgun (WGS) entry which is preliminary data.</text>
</comment>
<evidence type="ECO:0000313" key="1">
    <source>
        <dbReference type="EMBL" id="KAI4461826.1"/>
    </source>
</evidence>
<keyword evidence="2" id="KW-1185">Reference proteome</keyword>
<proteinExistence type="predicted"/>